<sequence length="619" mass="68125">MPSATVGNNAVQSSSPELGFGTQSEAMKQVLQVIDKKVRNMEKKKVTMFPFFHLSMLSETSQKDALTKFQEVTNNLDFARELQKSFLSLGQEIQKAVKKSARREQLQREETEQRRLKTVLELQFLLDRLGDEQTRQDLKQPAAGSPLLTDADLTALDNFYKLVGPERDHDVRLTDQYDEASLHLWELLEGRDQAVAGTTYKALKETLDKVLLSGYFDRAQTHQNGACEEEEQEEEEEEEEEQQQSVVHESSGSREQPVVNALQHQSPPQMTPEPHTVNPVSHTPDPVVRKQVVQDLMAQMQGTYNFMQDSMLEFDGHALDPAIVLAQPMKSAQSVVLQHMVHSESRLSQSSSVLESTHVPMVSSTPDGYSSTAPLYQPSHTAEPRPQTDGTDHIQASMSLSSEQSPAPSSLPSAFPPVSTSHSGGINVNAAPFQSMQAVFNLNAPVPPTNEADSLKQNQFPSGYGQGFSSQVEHSVEEPDIQQDTLQSAVGGFHTQDQVMSAAAGHQVQSSQGPGFGRQGQSFYNSRGAVSRGGPRNPRGMINGYRGSSNGFRGGYDGYRPPFSNAPNNGYGQQAQFSTASRDYPNSTYQREGYQPGYKRGAVQGPRGCSRGNAQVMRS</sequence>
<dbReference type="GO" id="GO:0005737">
    <property type="term" value="C:cytoplasm"/>
    <property type="evidence" value="ECO:0007669"/>
    <property type="project" value="UniProtKB-SubCell"/>
</dbReference>
<feature type="compositionally biased region" description="Polar residues" evidence="7">
    <location>
        <begin position="579"/>
        <end position="590"/>
    </location>
</feature>
<evidence type="ECO:0000256" key="1">
    <source>
        <dbReference type="ARBA" id="ARBA00004496"/>
    </source>
</evidence>
<reference evidence="10" key="3">
    <citation type="submission" date="2025-09" db="UniProtKB">
        <authorList>
            <consortium name="Ensembl"/>
        </authorList>
    </citation>
    <scope>IDENTIFICATION</scope>
</reference>
<feature type="compositionally biased region" description="Acidic residues" evidence="7">
    <location>
        <begin position="227"/>
        <end position="242"/>
    </location>
</feature>
<reference evidence="10" key="2">
    <citation type="submission" date="2025-08" db="UniProtKB">
        <authorList>
            <consortium name="Ensembl"/>
        </authorList>
    </citation>
    <scope>IDENTIFICATION</scope>
</reference>
<dbReference type="AlphaFoldDB" id="A0A8C7TA05"/>
<keyword evidence="4" id="KW-0221">Differentiation</keyword>
<dbReference type="GO" id="GO:0030154">
    <property type="term" value="P:cell differentiation"/>
    <property type="evidence" value="ECO:0007669"/>
    <property type="project" value="UniProtKB-KW"/>
</dbReference>
<evidence type="ECO:0000256" key="5">
    <source>
        <dbReference type="ARBA" id="ARBA00022884"/>
    </source>
</evidence>
<dbReference type="PANTHER" id="PTHR22922">
    <property type="entry name" value="GPI-ANCHORED PROTEIN P137"/>
    <property type="match status" value="1"/>
</dbReference>
<feature type="region of interest" description="Disordered" evidence="7">
    <location>
        <begin position="579"/>
        <end position="619"/>
    </location>
</feature>
<dbReference type="InterPro" id="IPR022070">
    <property type="entry name" value="Caprin-1_C"/>
</dbReference>
<name>A0A8C7TA05_ONCMY</name>
<dbReference type="InterPro" id="IPR028816">
    <property type="entry name" value="Caprin"/>
</dbReference>
<evidence type="ECO:0000256" key="4">
    <source>
        <dbReference type="ARBA" id="ARBA00022782"/>
    </source>
</evidence>
<feature type="compositionally biased region" description="Polar residues" evidence="7">
    <location>
        <begin position="245"/>
        <end position="254"/>
    </location>
</feature>
<dbReference type="GO" id="GO:0003723">
    <property type="term" value="F:RNA binding"/>
    <property type="evidence" value="ECO:0007669"/>
    <property type="project" value="UniProtKB-KW"/>
</dbReference>
<keyword evidence="3" id="KW-0963">Cytoplasm</keyword>
<dbReference type="PANTHER" id="PTHR22922:SF3">
    <property type="entry name" value="CAPRIN-1"/>
    <property type="match status" value="1"/>
</dbReference>
<evidence type="ECO:0000256" key="2">
    <source>
        <dbReference type="ARBA" id="ARBA00007950"/>
    </source>
</evidence>
<feature type="domain" description="Caprin-1 dimerization" evidence="9">
    <location>
        <begin position="102"/>
        <end position="217"/>
    </location>
</feature>
<dbReference type="Proteomes" id="UP000694395">
    <property type="component" value="Chromosome 26"/>
</dbReference>
<dbReference type="Pfam" id="PF12287">
    <property type="entry name" value="Caprin-1_C"/>
    <property type="match status" value="1"/>
</dbReference>
<evidence type="ECO:0000256" key="6">
    <source>
        <dbReference type="ARBA" id="ARBA00023193"/>
    </source>
</evidence>
<dbReference type="Ensembl" id="ENSOMYT00000088311.2">
    <property type="protein sequence ID" value="ENSOMYP00000081044.2"/>
    <property type="gene ID" value="ENSOMYG00000037234.2"/>
</dbReference>
<protein>
    <submittedName>
        <fullName evidence="10">Cell cycle associated protein 1a</fullName>
    </submittedName>
</protein>
<keyword evidence="11" id="KW-1185">Reference proteome</keyword>
<dbReference type="GeneTree" id="ENSGT00940000153438"/>
<feature type="region of interest" description="Disordered" evidence="7">
    <location>
        <begin position="222"/>
        <end position="284"/>
    </location>
</feature>
<keyword evidence="6" id="KW-0652">Protein synthesis inhibitor</keyword>
<accession>A0A8C7TA05</accession>
<reference evidence="10" key="1">
    <citation type="submission" date="2020-07" db="EMBL/GenBank/DDBJ databases">
        <title>A long reads based de novo assembly of the rainbow trout Arlee double haploid line genome.</title>
        <authorList>
            <person name="Gao G."/>
            <person name="Palti Y."/>
        </authorList>
    </citation>
    <scope>NUCLEOTIDE SEQUENCE [LARGE SCALE GENOMIC DNA]</scope>
</reference>
<dbReference type="Pfam" id="PF18293">
    <property type="entry name" value="Caprin-1_dimer"/>
    <property type="match status" value="1"/>
</dbReference>
<evidence type="ECO:0000313" key="11">
    <source>
        <dbReference type="Proteomes" id="UP000694395"/>
    </source>
</evidence>
<evidence type="ECO:0000259" key="8">
    <source>
        <dbReference type="Pfam" id="PF12287"/>
    </source>
</evidence>
<dbReference type="InterPro" id="IPR041637">
    <property type="entry name" value="Caprin-1_dimer"/>
</dbReference>
<feature type="region of interest" description="Disordered" evidence="7">
    <location>
        <begin position="361"/>
        <end position="421"/>
    </location>
</feature>
<gene>
    <name evidence="10" type="primary">LOC110506114</name>
</gene>
<evidence type="ECO:0000256" key="3">
    <source>
        <dbReference type="ARBA" id="ARBA00022490"/>
    </source>
</evidence>
<organism evidence="10 11">
    <name type="scientific">Oncorhynchus mykiss</name>
    <name type="common">Rainbow trout</name>
    <name type="synonym">Salmo gairdneri</name>
    <dbReference type="NCBI Taxonomy" id="8022"/>
    <lineage>
        <taxon>Eukaryota</taxon>
        <taxon>Metazoa</taxon>
        <taxon>Chordata</taxon>
        <taxon>Craniata</taxon>
        <taxon>Vertebrata</taxon>
        <taxon>Euteleostomi</taxon>
        <taxon>Actinopterygii</taxon>
        <taxon>Neopterygii</taxon>
        <taxon>Teleostei</taxon>
        <taxon>Protacanthopterygii</taxon>
        <taxon>Salmoniformes</taxon>
        <taxon>Salmonidae</taxon>
        <taxon>Salmoninae</taxon>
        <taxon>Oncorhynchus</taxon>
    </lineage>
</organism>
<feature type="compositionally biased region" description="Low complexity" evidence="7">
    <location>
        <begin position="396"/>
        <end position="419"/>
    </location>
</feature>
<feature type="compositionally biased region" description="Polar residues" evidence="7">
    <location>
        <begin position="362"/>
        <end position="380"/>
    </location>
</feature>
<keyword evidence="5" id="KW-0694">RNA-binding</keyword>
<proteinExistence type="inferred from homology"/>
<comment type="subcellular location">
    <subcellularLocation>
        <location evidence="1">Cytoplasm</location>
    </subcellularLocation>
</comment>
<evidence type="ECO:0000313" key="10">
    <source>
        <dbReference type="Ensembl" id="ENSOMYP00000081044.2"/>
    </source>
</evidence>
<dbReference type="GO" id="GO:0017148">
    <property type="term" value="P:negative regulation of translation"/>
    <property type="evidence" value="ECO:0007669"/>
    <property type="project" value="UniProtKB-KW"/>
</dbReference>
<evidence type="ECO:0000256" key="7">
    <source>
        <dbReference type="SAM" id="MobiDB-lite"/>
    </source>
</evidence>
<comment type="similarity">
    <text evidence="2">Belongs to the caprin family.</text>
</comment>
<feature type="domain" description="Cytoplasmic activation/proliferation-associated protein-1 C term" evidence="8">
    <location>
        <begin position="293"/>
        <end position="608"/>
    </location>
</feature>
<evidence type="ECO:0000259" key="9">
    <source>
        <dbReference type="Pfam" id="PF18293"/>
    </source>
</evidence>